<evidence type="ECO:0000256" key="3">
    <source>
        <dbReference type="ARBA" id="ARBA00004251"/>
    </source>
</evidence>
<evidence type="ECO:0000313" key="24">
    <source>
        <dbReference type="Proteomes" id="UP001359559"/>
    </source>
</evidence>
<feature type="signal peptide" evidence="20">
    <location>
        <begin position="1"/>
        <end position="29"/>
    </location>
</feature>
<keyword evidence="17" id="KW-0325">Glycoprotein</keyword>
<dbReference type="InterPro" id="IPR025875">
    <property type="entry name" value="Leu-rich_rpt_4"/>
</dbReference>
<comment type="subcellular location">
    <subcellularLocation>
        <location evidence="3">Cell membrane</location>
        <topology evidence="3">Single-pass type I membrane protein</topology>
    </subcellularLocation>
    <subcellularLocation>
        <location evidence="1">Membrane</location>
        <topology evidence="1">Peripheral membrane protein</topology>
    </subcellularLocation>
    <subcellularLocation>
        <location evidence="2">Secreted</location>
        <location evidence="2">Cell wall</location>
    </subcellularLocation>
</comment>
<keyword evidence="5" id="KW-1003">Cell membrane</keyword>
<keyword evidence="11" id="KW-0677">Repeat</keyword>
<dbReference type="PROSITE" id="PS51450">
    <property type="entry name" value="LRR"/>
    <property type="match status" value="4"/>
</dbReference>
<keyword evidence="15" id="KW-1015">Disulfide bond</keyword>
<evidence type="ECO:0000256" key="19">
    <source>
        <dbReference type="SAM" id="Phobius"/>
    </source>
</evidence>
<evidence type="ECO:0000259" key="22">
    <source>
        <dbReference type="Pfam" id="PF23598"/>
    </source>
</evidence>
<keyword evidence="9 19" id="KW-0812">Transmembrane</keyword>
<evidence type="ECO:0000256" key="17">
    <source>
        <dbReference type="ARBA" id="ARBA00023180"/>
    </source>
</evidence>
<comment type="similarity">
    <text evidence="18">Belongs to the polygalacturonase-inhibiting protein family.</text>
</comment>
<dbReference type="Pfam" id="PF13855">
    <property type="entry name" value="LRR_8"/>
    <property type="match status" value="1"/>
</dbReference>
<dbReference type="InterPro" id="IPR013210">
    <property type="entry name" value="LRR_N_plant-typ"/>
</dbReference>
<evidence type="ECO:0000256" key="15">
    <source>
        <dbReference type="ARBA" id="ARBA00023157"/>
    </source>
</evidence>
<comment type="caution">
    <text evidence="23">The sequence shown here is derived from an EMBL/GenBank/DDBJ whole genome shotgun (WGS) entry which is preliminary data.</text>
</comment>
<evidence type="ECO:0000256" key="4">
    <source>
        <dbReference type="ARBA" id="ARBA00009592"/>
    </source>
</evidence>
<dbReference type="InterPro" id="IPR003591">
    <property type="entry name" value="Leu-rich_rpt_typical-subtyp"/>
</dbReference>
<keyword evidence="24" id="KW-1185">Reference proteome</keyword>
<feature type="chain" id="PRO_5042923637" evidence="20">
    <location>
        <begin position="30"/>
        <end position="1099"/>
    </location>
</feature>
<dbReference type="Proteomes" id="UP001359559">
    <property type="component" value="Unassembled WGS sequence"/>
</dbReference>
<dbReference type="InterPro" id="IPR032675">
    <property type="entry name" value="LRR_dom_sf"/>
</dbReference>
<name>A0AAN9FFL0_CLITE</name>
<dbReference type="PANTHER" id="PTHR48063:SF98">
    <property type="entry name" value="LRR RECEPTOR-LIKE SERINE_THREONINE-PROTEIN KINASE FLS2"/>
    <property type="match status" value="1"/>
</dbReference>
<evidence type="ECO:0000256" key="14">
    <source>
        <dbReference type="ARBA" id="ARBA00023136"/>
    </source>
</evidence>
<proteinExistence type="inferred from homology"/>
<dbReference type="InterPro" id="IPR055414">
    <property type="entry name" value="LRR_R13L4/SHOC2-like"/>
</dbReference>
<dbReference type="InterPro" id="IPR001611">
    <property type="entry name" value="Leu-rich_rpt"/>
</dbReference>
<evidence type="ECO:0000256" key="13">
    <source>
        <dbReference type="ARBA" id="ARBA00022989"/>
    </source>
</evidence>
<dbReference type="Pfam" id="PF00560">
    <property type="entry name" value="LRR_1"/>
    <property type="match status" value="7"/>
</dbReference>
<dbReference type="SUPFAM" id="SSF52058">
    <property type="entry name" value="L domain-like"/>
    <property type="match status" value="3"/>
</dbReference>
<evidence type="ECO:0000256" key="7">
    <source>
        <dbReference type="ARBA" id="ARBA00022525"/>
    </source>
</evidence>
<keyword evidence="16" id="KW-0675">Receptor</keyword>
<keyword evidence="10 20" id="KW-0732">Signal</keyword>
<evidence type="ECO:0000256" key="2">
    <source>
        <dbReference type="ARBA" id="ARBA00004191"/>
    </source>
</evidence>
<dbReference type="Pfam" id="PF08263">
    <property type="entry name" value="LRRNT_2"/>
    <property type="match status" value="1"/>
</dbReference>
<dbReference type="Pfam" id="PF12799">
    <property type="entry name" value="LRR_4"/>
    <property type="match status" value="1"/>
</dbReference>
<evidence type="ECO:0000256" key="16">
    <source>
        <dbReference type="ARBA" id="ARBA00023170"/>
    </source>
</evidence>
<evidence type="ECO:0000256" key="18">
    <source>
        <dbReference type="ARBA" id="ARBA00038043"/>
    </source>
</evidence>
<feature type="domain" description="Leucine-rich repeat-containing N-terminal plant-type" evidence="21">
    <location>
        <begin position="35"/>
        <end position="71"/>
    </location>
</feature>
<dbReference type="GO" id="GO:0006952">
    <property type="term" value="P:defense response"/>
    <property type="evidence" value="ECO:0007669"/>
    <property type="project" value="UniProtKB-KW"/>
</dbReference>
<protein>
    <submittedName>
        <fullName evidence="23">Uncharacterized protein</fullName>
    </submittedName>
</protein>
<dbReference type="PRINTS" id="PR00019">
    <property type="entry name" value="LEURICHRPT"/>
</dbReference>
<keyword evidence="12" id="KW-0611">Plant defense</keyword>
<evidence type="ECO:0000256" key="10">
    <source>
        <dbReference type="ARBA" id="ARBA00022729"/>
    </source>
</evidence>
<keyword evidence="14 19" id="KW-0472">Membrane</keyword>
<feature type="domain" description="Disease resistance R13L4/SHOC-2-like LRR" evidence="22">
    <location>
        <begin position="100"/>
        <end position="324"/>
    </location>
</feature>
<gene>
    <name evidence="23" type="ORF">RJT34_26435</name>
</gene>
<dbReference type="InterPro" id="IPR046956">
    <property type="entry name" value="RLP23-like"/>
</dbReference>
<evidence type="ECO:0000256" key="5">
    <source>
        <dbReference type="ARBA" id="ARBA00022475"/>
    </source>
</evidence>
<evidence type="ECO:0000256" key="11">
    <source>
        <dbReference type="ARBA" id="ARBA00022737"/>
    </source>
</evidence>
<evidence type="ECO:0000256" key="6">
    <source>
        <dbReference type="ARBA" id="ARBA00022512"/>
    </source>
</evidence>
<dbReference type="FunFam" id="3.80.10.10:FF:000041">
    <property type="entry name" value="LRR receptor-like serine/threonine-protein kinase ERECTA"/>
    <property type="match status" value="1"/>
</dbReference>
<dbReference type="AlphaFoldDB" id="A0AAN9FFL0"/>
<feature type="transmembrane region" description="Helical" evidence="19">
    <location>
        <begin position="1045"/>
        <end position="1067"/>
    </location>
</feature>
<evidence type="ECO:0000256" key="20">
    <source>
        <dbReference type="SAM" id="SignalP"/>
    </source>
</evidence>
<evidence type="ECO:0000256" key="8">
    <source>
        <dbReference type="ARBA" id="ARBA00022614"/>
    </source>
</evidence>
<evidence type="ECO:0000256" key="1">
    <source>
        <dbReference type="ARBA" id="ARBA00004170"/>
    </source>
</evidence>
<accession>A0AAN9FFL0</accession>
<organism evidence="23 24">
    <name type="scientific">Clitoria ternatea</name>
    <name type="common">Butterfly pea</name>
    <dbReference type="NCBI Taxonomy" id="43366"/>
    <lineage>
        <taxon>Eukaryota</taxon>
        <taxon>Viridiplantae</taxon>
        <taxon>Streptophyta</taxon>
        <taxon>Embryophyta</taxon>
        <taxon>Tracheophyta</taxon>
        <taxon>Spermatophyta</taxon>
        <taxon>Magnoliopsida</taxon>
        <taxon>eudicotyledons</taxon>
        <taxon>Gunneridae</taxon>
        <taxon>Pentapetalae</taxon>
        <taxon>rosids</taxon>
        <taxon>fabids</taxon>
        <taxon>Fabales</taxon>
        <taxon>Fabaceae</taxon>
        <taxon>Papilionoideae</taxon>
        <taxon>50 kb inversion clade</taxon>
        <taxon>NPAAA clade</taxon>
        <taxon>indigoferoid/millettioid clade</taxon>
        <taxon>Phaseoleae</taxon>
        <taxon>Clitoria</taxon>
    </lineage>
</organism>
<dbReference type="GO" id="GO:0005886">
    <property type="term" value="C:plasma membrane"/>
    <property type="evidence" value="ECO:0007669"/>
    <property type="project" value="UniProtKB-SubCell"/>
</dbReference>
<comment type="similarity">
    <text evidence="4">Belongs to the RLP family.</text>
</comment>
<evidence type="ECO:0000313" key="23">
    <source>
        <dbReference type="EMBL" id="KAK7270918.1"/>
    </source>
</evidence>
<keyword evidence="6" id="KW-0134">Cell wall</keyword>
<keyword evidence="13 19" id="KW-1133">Transmembrane helix</keyword>
<reference evidence="23 24" key="1">
    <citation type="submission" date="2024-01" db="EMBL/GenBank/DDBJ databases">
        <title>The genomes of 5 underutilized Papilionoideae crops provide insights into root nodulation and disease resistance.</title>
        <authorList>
            <person name="Yuan L."/>
        </authorList>
    </citation>
    <scope>NUCLEOTIDE SEQUENCE [LARGE SCALE GENOMIC DNA]</scope>
    <source>
        <strain evidence="23">LY-2023</strain>
        <tissue evidence="23">Leaf</tissue>
    </source>
</reference>
<dbReference type="SMART" id="SM00369">
    <property type="entry name" value="LRR_TYP"/>
    <property type="match status" value="8"/>
</dbReference>
<dbReference type="FunFam" id="3.80.10.10:FF:000400">
    <property type="entry name" value="Nuclear pore complex protein NUP107"/>
    <property type="match status" value="1"/>
</dbReference>
<keyword evidence="7" id="KW-0964">Secreted</keyword>
<dbReference type="Gene3D" id="3.80.10.10">
    <property type="entry name" value="Ribonuclease Inhibitor"/>
    <property type="match status" value="4"/>
</dbReference>
<dbReference type="Pfam" id="PF23598">
    <property type="entry name" value="LRR_14"/>
    <property type="match status" value="1"/>
</dbReference>
<dbReference type="FunFam" id="3.80.10.10:FF:000213">
    <property type="entry name" value="Tyrosine-sulfated glycopeptide receptor 1"/>
    <property type="match status" value="2"/>
</dbReference>
<evidence type="ECO:0000259" key="21">
    <source>
        <dbReference type="Pfam" id="PF08263"/>
    </source>
</evidence>
<sequence>MNPICFKLNQAIFMMLLLLFHADLNCAKGIRCIERERQALLHFKAGLVDKYGMLSSWTTIDCCQWKGILCSNLTSHILMLDLHGDWFAMDEYFISGEINESLMELQHLKALNLSWNRFRGSHVPHFIGSLRKLRYLDMSNSGFGGRIPSELGYLSHLNYLNLGGNFLEGSIPCQLGNLSNLQYLDLKQNSLVGNIPSQLGNLSNLHKLYLGYGGTLRIDNGGGQWLSNLVSLTHLDLSLISNLNNSHSWLQMFGKVPKLRELSVSDCSLSDHFILSLNPSKYNSSRSLSVFDFSWNTFTTSIIFQWVSNVSSNLVELDLTGNLLEVPPSNHFGIMMKSLERLDLSSNRLKGGVMEFFMNICTLRYLNIYGNNIAEDLPSVIHNFSGGCVRYSLKELYLSYNQINGSLPDFSMFSSLKTLDLSENRLSGKIPESCKLPSQLESLSIESNSLEGGVPKSFGSVCSLHSLHLSNNSLSEEFSVIIHHLSGCARFSLQDLDLSINQIKGTLPDLSIFLSLKILSLYENKLNGIIPGDIQFPTQLETLELNSNSLGGVLTDSHFNNVSKLKLLELSENSMALKFSQNWVPSFQLAHVGLRSCKLGPTFPKWFQTQDNIETLDISNCGISDFVPHWFWAKVAIQGMTSMNISFNNLKGIIPNFSLEITPHFLVLASNQFEGPIPPFLRGSAVLDLSNNKFSDSLMFLCANGTTDALGQLDLSKNQLSGQIPDCWNHFRSLAYLDLSHNNFSGMIPTSVGSLLDLQALLLRNNSLSGEIPFSLRSCTKLVMLDLGENILSGPIPSWIGGVLQELQFLSLRRNHFFGSLPLQICYLKGILVLDLSLNNLSGRIPKCFKNFTSMAQKASSSDYTREGYLISFRSVGEFMNYFDLYSVLMWKGSYHIFLNNELFLLKSIDLSSNHLSEEIPTEIENLFELISLNLSRNNLTGKIPSNIGRLVSLEFLDLSRNQIFGLIPSSLANIDRLTMLDLSHNNLSGEIPTSTQLQSFNASSYEENPNLCGKPLNKLCVEDEPLPQPTAEFDEDENFFATHAFFVSMAIGFVTGICGFFGSIMVNRTWRQAYFRLLNNLVESIYLMIAVKVAKYER</sequence>
<dbReference type="PANTHER" id="PTHR48063">
    <property type="entry name" value="LRR RECEPTOR-LIKE KINASE"/>
    <property type="match status" value="1"/>
</dbReference>
<evidence type="ECO:0000256" key="9">
    <source>
        <dbReference type="ARBA" id="ARBA00022692"/>
    </source>
</evidence>
<dbReference type="SMART" id="SM00365">
    <property type="entry name" value="LRR_SD22"/>
    <property type="match status" value="6"/>
</dbReference>
<keyword evidence="8" id="KW-0433">Leucine-rich repeat</keyword>
<dbReference type="EMBL" id="JAYKXN010000007">
    <property type="protein sequence ID" value="KAK7270918.1"/>
    <property type="molecule type" value="Genomic_DNA"/>
</dbReference>
<evidence type="ECO:0000256" key="12">
    <source>
        <dbReference type="ARBA" id="ARBA00022821"/>
    </source>
</evidence>